<name>A0ABP4B6Y4_9ACTN</name>
<keyword evidence="1" id="KW-0732">Signal</keyword>
<reference evidence="3" key="1">
    <citation type="journal article" date="2019" name="Int. J. Syst. Evol. Microbiol.">
        <title>The Global Catalogue of Microorganisms (GCM) 10K type strain sequencing project: providing services to taxonomists for standard genome sequencing and annotation.</title>
        <authorList>
            <consortium name="The Broad Institute Genomics Platform"/>
            <consortium name="The Broad Institute Genome Sequencing Center for Infectious Disease"/>
            <person name="Wu L."/>
            <person name="Ma J."/>
        </authorList>
    </citation>
    <scope>NUCLEOTIDE SEQUENCE [LARGE SCALE GENOMIC DNA]</scope>
    <source>
        <strain evidence="3">JCM 10696</strain>
    </source>
</reference>
<sequence length="171" mass="18341">MKKFLFLAPLALAAPLIVAAPAAADDDVTCRGTIGARFIDGNVQVPRGATCRLLGTRVDGDVKVHRNATLVARGLRVEGNIQASGHRRVDVRPRSGARSSVDGNIQLERGGQAHIVRTVVNGDIQLFGNGARQFVQRNVVDGNLQCKSNRLKVRGGANRVDGDKEGQCRRL</sequence>
<accession>A0ABP4B6Y4</accession>
<protein>
    <recommendedName>
        <fullName evidence="4">Polymer-forming protein</fullName>
    </recommendedName>
</protein>
<proteinExistence type="predicted"/>
<evidence type="ECO:0000256" key="1">
    <source>
        <dbReference type="SAM" id="SignalP"/>
    </source>
</evidence>
<evidence type="ECO:0000313" key="2">
    <source>
        <dbReference type="EMBL" id="GAA0946874.1"/>
    </source>
</evidence>
<feature type="signal peptide" evidence="1">
    <location>
        <begin position="1"/>
        <end position="24"/>
    </location>
</feature>
<evidence type="ECO:0000313" key="3">
    <source>
        <dbReference type="Proteomes" id="UP001500665"/>
    </source>
</evidence>
<evidence type="ECO:0008006" key="4">
    <source>
        <dbReference type="Google" id="ProtNLM"/>
    </source>
</evidence>
<dbReference type="EMBL" id="BAAAHH010000006">
    <property type="protein sequence ID" value="GAA0946874.1"/>
    <property type="molecule type" value="Genomic_DNA"/>
</dbReference>
<gene>
    <name evidence="2" type="ORF">GCM10009550_21870</name>
</gene>
<feature type="chain" id="PRO_5046413634" description="Polymer-forming protein" evidence="1">
    <location>
        <begin position="25"/>
        <end position="171"/>
    </location>
</feature>
<keyword evidence="3" id="KW-1185">Reference proteome</keyword>
<organism evidence="2 3">
    <name type="scientific">Actinocorallia libanotica</name>
    <dbReference type="NCBI Taxonomy" id="46162"/>
    <lineage>
        <taxon>Bacteria</taxon>
        <taxon>Bacillati</taxon>
        <taxon>Actinomycetota</taxon>
        <taxon>Actinomycetes</taxon>
        <taxon>Streptosporangiales</taxon>
        <taxon>Thermomonosporaceae</taxon>
        <taxon>Actinocorallia</taxon>
    </lineage>
</organism>
<dbReference type="RefSeq" id="WP_344239486.1">
    <property type="nucleotide sequence ID" value="NZ_BAAAHH010000006.1"/>
</dbReference>
<dbReference type="Proteomes" id="UP001500665">
    <property type="component" value="Unassembled WGS sequence"/>
</dbReference>
<comment type="caution">
    <text evidence="2">The sequence shown here is derived from an EMBL/GenBank/DDBJ whole genome shotgun (WGS) entry which is preliminary data.</text>
</comment>